<evidence type="ECO:0000256" key="4">
    <source>
        <dbReference type="ARBA" id="ARBA00022490"/>
    </source>
</evidence>
<dbReference type="Proteomes" id="UP001497493">
    <property type="component" value="Chromosome"/>
</dbReference>
<evidence type="ECO:0000259" key="10">
    <source>
        <dbReference type="Pfam" id="PF02463"/>
    </source>
</evidence>
<keyword evidence="5 9" id="KW-0235">DNA replication</keyword>
<keyword evidence="8 9" id="KW-0238">DNA-binding</keyword>
<keyword evidence="6 9" id="KW-0547">Nucleotide-binding</keyword>
<evidence type="ECO:0000256" key="6">
    <source>
        <dbReference type="ARBA" id="ARBA00022741"/>
    </source>
</evidence>
<keyword evidence="4 9" id="KW-0963">Cytoplasm</keyword>
<keyword evidence="7 9" id="KW-0067">ATP-binding</keyword>
<keyword evidence="9" id="KW-0234">DNA repair</keyword>
<reference evidence="11 12" key="1">
    <citation type="submission" date="2024-04" db="EMBL/GenBank/DDBJ databases">
        <authorList>
            <person name="Cremers G."/>
        </authorList>
    </citation>
    <scope>NUCLEOTIDE SEQUENCE [LARGE SCALE GENOMIC DNA]</scope>
    <source>
        <strain evidence="11">MeCH1-AG</strain>
    </source>
</reference>
<keyword evidence="9" id="KW-0227">DNA damage</keyword>
<dbReference type="RefSeq" id="WP_348758405.1">
    <property type="nucleotide sequence ID" value="NZ_OZ026884.1"/>
</dbReference>
<dbReference type="Gene3D" id="1.20.1050.90">
    <property type="entry name" value="RecF/RecN/SMC, N-terminal domain"/>
    <property type="match status" value="1"/>
</dbReference>
<feature type="binding site" evidence="9">
    <location>
        <begin position="30"/>
        <end position="37"/>
    </location>
    <ligand>
        <name>ATP</name>
        <dbReference type="ChEBI" id="CHEBI:30616"/>
    </ligand>
</feature>
<evidence type="ECO:0000313" key="12">
    <source>
        <dbReference type="Proteomes" id="UP001497493"/>
    </source>
</evidence>
<evidence type="ECO:0000256" key="9">
    <source>
        <dbReference type="HAMAP-Rule" id="MF_00365"/>
    </source>
</evidence>
<feature type="domain" description="RecF/RecN/SMC N-terminal" evidence="10">
    <location>
        <begin position="3"/>
        <end position="339"/>
    </location>
</feature>
<dbReference type="Pfam" id="PF02463">
    <property type="entry name" value="SMC_N"/>
    <property type="match status" value="1"/>
</dbReference>
<evidence type="ECO:0000256" key="2">
    <source>
        <dbReference type="ARBA" id="ARBA00008016"/>
    </source>
</evidence>
<accession>A0ABM9NDX9</accession>
<evidence type="ECO:0000256" key="8">
    <source>
        <dbReference type="ARBA" id="ARBA00023125"/>
    </source>
</evidence>
<dbReference type="SUPFAM" id="SSF52540">
    <property type="entry name" value="P-loop containing nucleoside triphosphate hydrolases"/>
    <property type="match status" value="1"/>
</dbReference>
<gene>
    <name evidence="9 11" type="primary">recF</name>
    <name evidence="11" type="ORF">MECH1_V1_0003</name>
</gene>
<dbReference type="HAMAP" id="MF_00365">
    <property type="entry name" value="RecF"/>
    <property type="match status" value="1"/>
</dbReference>
<proteinExistence type="inferred from homology"/>
<dbReference type="PROSITE" id="PS00617">
    <property type="entry name" value="RECF_1"/>
    <property type="match status" value="1"/>
</dbReference>
<protein>
    <recommendedName>
        <fullName evidence="3 9">DNA replication and repair protein RecF</fullName>
    </recommendedName>
</protein>
<dbReference type="Gene3D" id="3.40.50.300">
    <property type="entry name" value="P-loop containing nucleotide triphosphate hydrolases"/>
    <property type="match status" value="1"/>
</dbReference>
<evidence type="ECO:0000256" key="3">
    <source>
        <dbReference type="ARBA" id="ARBA00020170"/>
    </source>
</evidence>
<evidence type="ECO:0000256" key="1">
    <source>
        <dbReference type="ARBA" id="ARBA00004496"/>
    </source>
</evidence>
<dbReference type="InterPro" id="IPR001238">
    <property type="entry name" value="DNA-binding_RecF"/>
</dbReference>
<keyword evidence="12" id="KW-1185">Reference proteome</keyword>
<dbReference type="PANTHER" id="PTHR32182">
    <property type="entry name" value="DNA REPLICATION AND REPAIR PROTEIN RECF"/>
    <property type="match status" value="1"/>
</dbReference>
<comment type="subcellular location">
    <subcellularLocation>
        <location evidence="1 9">Cytoplasm</location>
    </subcellularLocation>
</comment>
<dbReference type="InterPro" id="IPR042174">
    <property type="entry name" value="RecF_2"/>
</dbReference>
<dbReference type="InterPro" id="IPR003395">
    <property type="entry name" value="RecF/RecN/SMC_N"/>
</dbReference>
<keyword evidence="9" id="KW-0742">SOS response</keyword>
<dbReference type="PANTHER" id="PTHR32182:SF0">
    <property type="entry name" value="DNA REPLICATION AND REPAIR PROTEIN RECF"/>
    <property type="match status" value="1"/>
</dbReference>
<evidence type="ECO:0000256" key="7">
    <source>
        <dbReference type="ARBA" id="ARBA00022840"/>
    </source>
</evidence>
<sequence>MTLSQIEAHDLRNFESVQLRPSPRLNFLVGPNASGKTTLLEAIFLLSRGRSFRTAQPRQLIRFGQPALTVAGRVTTAFGQTIPVGIRIARGAREIHLAGRPVHSSAELVRAFPVVIIQPAAVALLEGAPKARRQFLDFGAFHDDIDYLDHWRRYIKALGQRNALLREKRLRELAPWNHELARYGTIVCEARQRYVERLEPLFRETAGRFLANPRFELRSLPGWDMAQPLAAVLEQEVAADLRYGHTQFGPHKGDFSVALDGRPVKAYLSRGQMKLLVYALLLAQAQLLEARTGIEACVLIDDVASELDDEHRRRLLDLLGERPSQCFITATARRAVEEALGGDAALFRVEHGQILPS</sequence>
<organism evidence="11 12">
    <name type="scientific">Candidatus Methylocalor cossyra</name>
    <dbReference type="NCBI Taxonomy" id="3108543"/>
    <lineage>
        <taxon>Bacteria</taxon>
        <taxon>Pseudomonadati</taxon>
        <taxon>Pseudomonadota</taxon>
        <taxon>Gammaproteobacteria</taxon>
        <taxon>Methylococcales</taxon>
        <taxon>Methylococcaceae</taxon>
        <taxon>Candidatus Methylocalor</taxon>
    </lineage>
</organism>
<dbReference type="NCBIfam" id="TIGR00611">
    <property type="entry name" value="recf"/>
    <property type="match status" value="1"/>
</dbReference>
<evidence type="ECO:0000256" key="5">
    <source>
        <dbReference type="ARBA" id="ARBA00022705"/>
    </source>
</evidence>
<evidence type="ECO:0000313" key="11">
    <source>
        <dbReference type="EMBL" id="CAL1238791.1"/>
    </source>
</evidence>
<name>A0ABM9NDX9_9GAMM</name>
<comment type="similarity">
    <text evidence="2 9">Belongs to the RecF family.</text>
</comment>
<dbReference type="InterPro" id="IPR018078">
    <property type="entry name" value="DNA-binding_RecF_CS"/>
</dbReference>
<comment type="function">
    <text evidence="9">The RecF protein is involved in DNA metabolism; it is required for DNA replication and normal SOS inducibility. RecF binds preferentially to single-stranded, linear DNA. It also seems to bind ATP.</text>
</comment>
<dbReference type="InterPro" id="IPR027417">
    <property type="entry name" value="P-loop_NTPase"/>
</dbReference>
<dbReference type="EMBL" id="OZ026884">
    <property type="protein sequence ID" value="CAL1238791.1"/>
    <property type="molecule type" value="Genomic_DNA"/>
</dbReference>